<reference evidence="2 3" key="1">
    <citation type="journal article" date="2015" name="Genome Announc.">
        <title>Expanding the biotechnology potential of lactobacilli through comparative genomics of 213 strains and associated genera.</title>
        <authorList>
            <person name="Sun Z."/>
            <person name="Harris H.M."/>
            <person name="McCann A."/>
            <person name="Guo C."/>
            <person name="Argimon S."/>
            <person name="Zhang W."/>
            <person name="Yang X."/>
            <person name="Jeffery I.B."/>
            <person name="Cooney J.C."/>
            <person name="Kagawa T.F."/>
            <person name="Liu W."/>
            <person name="Song Y."/>
            <person name="Salvetti E."/>
            <person name="Wrobel A."/>
            <person name="Rasinkangas P."/>
            <person name="Parkhill J."/>
            <person name="Rea M.C."/>
            <person name="O'Sullivan O."/>
            <person name="Ritari J."/>
            <person name="Douillard F.P."/>
            <person name="Paul Ross R."/>
            <person name="Yang R."/>
            <person name="Briner A.E."/>
            <person name="Felis G.E."/>
            <person name="de Vos W.M."/>
            <person name="Barrangou R."/>
            <person name="Klaenhammer T.R."/>
            <person name="Caufield P.W."/>
            <person name="Cui Y."/>
            <person name="Zhang H."/>
            <person name="O'Toole P.W."/>
        </authorList>
    </citation>
    <scope>NUCLEOTIDE SEQUENCE [LARGE SCALE GENOMIC DNA]</scope>
    <source>
        <strain evidence="2 3">DSM 22696</strain>
    </source>
</reference>
<name>A0A0R2L5V9_9LACO</name>
<dbReference type="EMBL" id="JQCB01000001">
    <property type="protein sequence ID" value="KRN97161.1"/>
    <property type="molecule type" value="Genomic_DNA"/>
</dbReference>
<keyword evidence="3" id="KW-1185">Reference proteome</keyword>
<evidence type="ECO:0000313" key="1">
    <source>
        <dbReference type="EMBL" id="GEK29520.1"/>
    </source>
</evidence>
<dbReference type="Proteomes" id="UP000321429">
    <property type="component" value="Unassembled WGS sequence"/>
</dbReference>
<dbReference type="Proteomes" id="UP000051139">
    <property type="component" value="Unassembled WGS sequence"/>
</dbReference>
<evidence type="ECO:0000313" key="3">
    <source>
        <dbReference type="Proteomes" id="UP000051139"/>
    </source>
</evidence>
<protein>
    <recommendedName>
        <fullName evidence="5">UspA domain-containing protein</fullName>
    </recommendedName>
</protein>
<dbReference type="OrthoDB" id="2310264at2"/>
<reference evidence="1 4" key="2">
    <citation type="submission" date="2019-07" db="EMBL/GenBank/DDBJ databases">
        <title>Whole genome shotgun sequence of Lactobacillus siliginis NBRC 101315.</title>
        <authorList>
            <person name="Hosoyama A."/>
            <person name="Uohara A."/>
            <person name="Ohji S."/>
            <person name="Ichikawa N."/>
        </authorList>
    </citation>
    <scope>NUCLEOTIDE SEQUENCE [LARGE SCALE GENOMIC DNA]</scope>
    <source>
        <strain evidence="1 4">NBRC 101315</strain>
    </source>
</reference>
<accession>A0A0R2L5V9</accession>
<evidence type="ECO:0008006" key="5">
    <source>
        <dbReference type="Google" id="ProtNLM"/>
    </source>
</evidence>
<dbReference type="Gene3D" id="3.40.50.620">
    <property type="entry name" value="HUPs"/>
    <property type="match status" value="1"/>
</dbReference>
<evidence type="ECO:0000313" key="4">
    <source>
        <dbReference type="Proteomes" id="UP000321429"/>
    </source>
</evidence>
<sequence>MELAEVTRFDKVSVVVDAATENIDAFDYALQTALTNGADLGIMVWIDDDNLSIFNVLNPSYMHKLQDDAAKFATDLKDVAMAMGLANVVIDVKRGSNLARLTEEVYCTDFSYDLLVIGEEHHNHQQIQHAVDVASAELESATVVL</sequence>
<dbReference type="PATRIC" id="fig|348151.3.peg.83"/>
<gene>
    <name evidence="2" type="ORF">IV55_GL000080</name>
    <name evidence="1" type="ORF">LSI01_18310</name>
</gene>
<proteinExistence type="predicted"/>
<dbReference type="RefSeq" id="WP_057808423.1">
    <property type="nucleotide sequence ID" value="NZ_BJUD01000064.1"/>
</dbReference>
<evidence type="ECO:0000313" key="2">
    <source>
        <dbReference type="EMBL" id="KRN97161.1"/>
    </source>
</evidence>
<dbReference type="InterPro" id="IPR014729">
    <property type="entry name" value="Rossmann-like_a/b/a_fold"/>
</dbReference>
<organism evidence="2 3">
    <name type="scientific">Furfurilactobacillus siliginis</name>
    <dbReference type="NCBI Taxonomy" id="348151"/>
    <lineage>
        <taxon>Bacteria</taxon>
        <taxon>Bacillati</taxon>
        <taxon>Bacillota</taxon>
        <taxon>Bacilli</taxon>
        <taxon>Lactobacillales</taxon>
        <taxon>Lactobacillaceae</taxon>
        <taxon>Furfurilactobacillus</taxon>
    </lineage>
</organism>
<dbReference type="AlphaFoldDB" id="A0A0R2L5V9"/>
<dbReference type="SUPFAM" id="SSF52402">
    <property type="entry name" value="Adenine nucleotide alpha hydrolases-like"/>
    <property type="match status" value="1"/>
</dbReference>
<comment type="caution">
    <text evidence="2">The sequence shown here is derived from an EMBL/GenBank/DDBJ whole genome shotgun (WGS) entry which is preliminary data.</text>
</comment>
<dbReference type="EMBL" id="BJUD01000064">
    <property type="protein sequence ID" value="GEK29520.1"/>
    <property type="molecule type" value="Genomic_DNA"/>
</dbReference>